<evidence type="ECO:0000313" key="3">
    <source>
        <dbReference type="EMBL" id="MBC3806346.1"/>
    </source>
</evidence>
<keyword evidence="2" id="KW-0472">Membrane</keyword>
<organism evidence="3 4">
    <name type="scientific">Undibacterium seohonense</name>
    <dbReference type="NCBI Taxonomy" id="1344950"/>
    <lineage>
        <taxon>Bacteria</taxon>
        <taxon>Pseudomonadati</taxon>
        <taxon>Pseudomonadota</taxon>
        <taxon>Betaproteobacteria</taxon>
        <taxon>Burkholderiales</taxon>
        <taxon>Oxalobacteraceae</taxon>
        <taxon>Undibacterium</taxon>
    </lineage>
</organism>
<dbReference type="EMBL" id="JACOFW010000002">
    <property type="protein sequence ID" value="MBC3806346.1"/>
    <property type="molecule type" value="Genomic_DNA"/>
</dbReference>
<protein>
    <submittedName>
        <fullName evidence="3">Uncharacterized protein</fullName>
    </submittedName>
</protein>
<evidence type="ECO:0000313" key="4">
    <source>
        <dbReference type="Proteomes" id="UP000648257"/>
    </source>
</evidence>
<keyword evidence="2" id="KW-0812">Transmembrane</keyword>
<comment type="caution">
    <text evidence="3">The sequence shown here is derived from an EMBL/GenBank/DDBJ whole genome shotgun (WGS) entry which is preliminary data.</text>
</comment>
<feature type="transmembrane region" description="Helical" evidence="2">
    <location>
        <begin position="15"/>
        <end position="38"/>
    </location>
</feature>
<name>A0ABR6X0D5_9BURK</name>
<dbReference type="Proteomes" id="UP000648257">
    <property type="component" value="Unassembled WGS sequence"/>
</dbReference>
<feature type="region of interest" description="Disordered" evidence="1">
    <location>
        <begin position="112"/>
        <end position="139"/>
    </location>
</feature>
<evidence type="ECO:0000256" key="2">
    <source>
        <dbReference type="SAM" id="Phobius"/>
    </source>
</evidence>
<accession>A0ABR6X0D5</accession>
<proteinExistence type="predicted"/>
<dbReference type="RefSeq" id="WP_186921354.1">
    <property type="nucleotide sequence ID" value="NZ_JACOFW010000002.1"/>
</dbReference>
<keyword evidence="2" id="KW-1133">Transmembrane helix</keyword>
<evidence type="ECO:0000256" key="1">
    <source>
        <dbReference type="SAM" id="MobiDB-lite"/>
    </source>
</evidence>
<keyword evidence="4" id="KW-1185">Reference proteome</keyword>
<sequence length="151" mass="16405">MKRVHLSLAKQSGGISLLMTAVLMMGISLIGMSVLYYMRFSQWPMQASFNRWGQSLGVIQQEVKKGAGLVSNSADSSTLGEGLRKCKIKGKVVYSNVDCLDSNDTTRSLTLQDSRGFSLPPPSEKNAALTANSGPTIQEKMMDRAIDKATK</sequence>
<reference evidence="3 4" key="1">
    <citation type="submission" date="2020-08" db="EMBL/GenBank/DDBJ databases">
        <title>Novel species isolated from subtropical streams in China.</title>
        <authorList>
            <person name="Lu H."/>
        </authorList>
    </citation>
    <scope>NUCLEOTIDE SEQUENCE [LARGE SCALE GENOMIC DNA]</scope>
    <source>
        <strain evidence="3 4">KACC 16656</strain>
    </source>
</reference>
<gene>
    <name evidence="3" type="ORF">H8K52_03165</name>
</gene>